<keyword evidence="9" id="KW-1185">Reference proteome</keyword>
<dbReference type="Gene3D" id="1.10.443.10">
    <property type="entry name" value="Intergrase catalytic core"/>
    <property type="match status" value="1"/>
</dbReference>
<accession>A0A7Y7QTK8</accession>
<dbReference type="Proteomes" id="UP000531581">
    <property type="component" value="Unassembled WGS sequence"/>
</dbReference>
<protein>
    <submittedName>
        <fullName evidence="7">Site-specific integrase</fullName>
    </submittedName>
</protein>
<dbReference type="PANTHER" id="PTHR30349">
    <property type="entry name" value="PHAGE INTEGRASE-RELATED"/>
    <property type="match status" value="1"/>
</dbReference>
<keyword evidence="3" id="KW-0238">DNA-binding</keyword>
<evidence type="ECO:0000256" key="4">
    <source>
        <dbReference type="ARBA" id="ARBA00023172"/>
    </source>
</evidence>
<evidence type="ECO:0000313" key="6">
    <source>
        <dbReference type="EMBL" id="NNG55216.1"/>
    </source>
</evidence>
<dbReference type="CDD" id="cd00397">
    <property type="entry name" value="DNA_BRE_C"/>
    <property type="match status" value="1"/>
</dbReference>
<comment type="caution">
    <text evidence="7">The sequence shown here is derived from an EMBL/GenBank/DDBJ whole genome shotgun (WGS) entry which is preliminary data.</text>
</comment>
<dbReference type="EMBL" id="JABEOV010000027">
    <property type="protein sequence ID" value="NNG55216.1"/>
    <property type="molecule type" value="Genomic_DNA"/>
</dbReference>
<dbReference type="GO" id="GO:0003677">
    <property type="term" value="F:DNA binding"/>
    <property type="evidence" value="ECO:0007669"/>
    <property type="project" value="UniProtKB-KW"/>
</dbReference>
<organism evidence="7 8">
    <name type="scientific">Sphingomonas sanguinis</name>
    <dbReference type="NCBI Taxonomy" id="33051"/>
    <lineage>
        <taxon>Bacteria</taxon>
        <taxon>Pseudomonadati</taxon>
        <taxon>Pseudomonadota</taxon>
        <taxon>Alphaproteobacteria</taxon>
        <taxon>Sphingomonadales</taxon>
        <taxon>Sphingomonadaceae</taxon>
        <taxon>Sphingomonas</taxon>
    </lineage>
</organism>
<dbReference type="InterPro" id="IPR002104">
    <property type="entry name" value="Integrase_catalytic"/>
</dbReference>
<evidence type="ECO:0000256" key="2">
    <source>
        <dbReference type="ARBA" id="ARBA00022908"/>
    </source>
</evidence>
<keyword evidence="4" id="KW-0233">DNA recombination</keyword>
<evidence type="ECO:0000313" key="8">
    <source>
        <dbReference type="Proteomes" id="UP000531581"/>
    </source>
</evidence>
<proteinExistence type="inferred from homology"/>
<dbReference type="EMBL" id="JABYQV010000003">
    <property type="protein sequence ID" value="NVP30432.1"/>
    <property type="molecule type" value="Genomic_DNA"/>
</dbReference>
<dbReference type="Proteomes" id="UP000557656">
    <property type="component" value="Unassembled WGS sequence"/>
</dbReference>
<reference evidence="8 9" key="1">
    <citation type="submission" date="2020-05" db="EMBL/GenBank/DDBJ databases">
        <title>Draft Genome Sequences of Sphingomonas sp. Isolated from the International Space Station.</title>
        <authorList>
            <person name="Bijlani S."/>
            <person name="Singh N.K."/>
            <person name="Mason C.E."/>
            <person name="Wang C.C."/>
            <person name="Venkateswaran K."/>
        </authorList>
    </citation>
    <scope>NUCLEOTIDE SEQUENCE [LARGE SCALE GENOMIC DNA]</scope>
    <source>
        <strain evidence="6 9">IIF7SW-B5</strain>
        <strain evidence="7">ISS-IIF7SWP</strain>
    </source>
</reference>
<dbReference type="InterPro" id="IPR050090">
    <property type="entry name" value="Tyrosine_recombinase_XerCD"/>
</dbReference>
<evidence type="ECO:0000259" key="5">
    <source>
        <dbReference type="PROSITE" id="PS51898"/>
    </source>
</evidence>
<gene>
    <name evidence="6" type="ORF">HKX05_17875</name>
    <name evidence="7" type="ORF">HLV41_05200</name>
</gene>
<keyword evidence="2" id="KW-0229">DNA integration</keyword>
<sequence length="441" mass="48086">MAKNLQEAALTTRGARAKLAEGLHWRGVDAETHLGYRKGKRAGVWLVRWRNGAGYRQASLGTADDHIMEGTLTFADAVKAARLHVEQARRDAKASVDGAPQTVLSAVQAYMTERDARDTARKGRVVRSDAAYRLERYITGRAAYGRRAAIQTAGLAAIPLHELTEAPLLSWRAELPATLKGTTRQRLVNDLKAALNNAYATHRGKLPATLPATIRHGLGAIASFEDSEPVARESQILPNDAIARLLAAARTVDAQKEWDGDLYRLILVMAATGARFSQVIRIRVGDVQADRKRLLVPLSRKGKGARAGTTPFPIGSDVLAALAPALDGRPASEPLLMRWRHEQTAGSIRWTRGERGAWTNASEIVRPWKAIREEAGLDASVVPYALRHSSIVRGIRAGLPLRLIAANHDTSVTMIERHYSRWISDGLEDMAAAAVIPLVPV</sequence>
<evidence type="ECO:0000256" key="3">
    <source>
        <dbReference type="ARBA" id="ARBA00023125"/>
    </source>
</evidence>
<evidence type="ECO:0000256" key="1">
    <source>
        <dbReference type="ARBA" id="ARBA00008857"/>
    </source>
</evidence>
<comment type="similarity">
    <text evidence="1">Belongs to the 'phage' integrase family.</text>
</comment>
<evidence type="ECO:0000313" key="7">
    <source>
        <dbReference type="EMBL" id="NVP30432.1"/>
    </source>
</evidence>
<dbReference type="PROSITE" id="PS51898">
    <property type="entry name" value="TYR_RECOMBINASE"/>
    <property type="match status" value="1"/>
</dbReference>
<dbReference type="Pfam" id="PF00589">
    <property type="entry name" value="Phage_integrase"/>
    <property type="match status" value="1"/>
</dbReference>
<dbReference type="PANTHER" id="PTHR30349:SF41">
    <property type="entry name" value="INTEGRASE_RECOMBINASE PROTEIN MJ0367-RELATED"/>
    <property type="match status" value="1"/>
</dbReference>
<dbReference type="GO" id="GO:0006310">
    <property type="term" value="P:DNA recombination"/>
    <property type="evidence" value="ECO:0007669"/>
    <property type="project" value="UniProtKB-KW"/>
</dbReference>
<evidence type="ECO:0000313" key="9">
    <source>
        <dbReference type="Proteomes" id="UP000557656"/>
    </source>
</evidence>
<dbReference type="GO" id="GO:0015074">
    <property type="term" value="P:DNA integration"/>
    <property type="evidence" value="ECO:0007669"/>
    <property type="project" value="UniProtKB-KW"/>
</dbReference>
<dbReference type="RefSeq" id="WP_170171704.1">
    <property type="nucleotide sequence ID" value="NZ_JABEOV010000027.1"/>
</dbReference>
<dbReference type="SUPFAM" id="SSF56349">
    <property type="entry name" value="DNA breaking-rejoining enzymes"/>
    <property type="match status" value="1"/>
</dbReference>
<dbReference type="InterPro" id="IPR013762">
    <property type="entry name" value="Integrase-like_cat_sf"/>
</dbReference>
<name>A0A7Y7QTK8_9SPHN</name>
<dbReference type="AlphaFoldDB" id="A0A7Y7QTK8"/>
<dbReference type="InterPro" id="IPR011010">
    <property type="entry name" value="DNA_brk_join_enz"/>
</dbReference>
<feature type="domain" description="Tyr recombinase" evidence="5">
    <location>
        <begin position="232"/>
        <end position="432"/>
    </location>
</feature>